<organism evidence="6 7">
    <name type="scientific">Todus mexicanus</name>
    <name type="common">Puerto Rican tody</name>
    <dbReference type="NCBI Taxonomy" id="135184"/>
    <lineage>
        <taxon>Eukaryota</taxon>
        <taxon>Metazoa</taxon>
        <taxon>Chordata</taxon>
        <taxon>Craniata</taxon>
        <taxon>Vertebrata</taxon>
        <taxon>Euteleostomi</taxon>
        <taxon>Archelosauria</taxon>
        <taxon>Archosauria</taxon>
        <taxon>Dinosauria</taxon>
        <taxon>Saurischia</taxon>
        <taxon>Theropoda</taxon>
        <taxon>Coelurosauria</taxon>
        <taxon>Aves</taxon>
        <taxon>Neognathae</taxon>
        <taxon>Neoaves</taxon>
        <taxon>Telluraves</taxon>
        <taxon>Coraciimorphae</taxon>
        <taxon>Coraciiformes</taxon>
        <taxon>Todidae</taxon>
        <taxon>Todus</taxon>
    </lineage>
</organism>
<dbReference type="GO" id="GO:0015379">
    <property type="term" value="F:potassium:chloride symporter activity"/>
    <property type="evidence" value="ECO:0007669"/>
    <property type="project" value="TreeGrafter"/>
</dbReference>
<dbReference type="AlphaFoldDB" id="A0A851DCP0"/>
<evidence type="ECO:0000256" key="4">
    <source>
        <dbReference type="ARBA" id="ARBA00023136"/>
    </source>
</evidence>
<name>A0A851DCP0_TODME</name>
<evidence type="ECO:0000256" key="2">
    <source>
        <dbReference type="ARBA" id="ARBA00022692"/>
    </source>
</evidence>
<comment type="caution">
    <text evidence="6">The sequence shown here is derived from an EMBL/GenBank/DDBJ whole genome shotgun (WGS) entry which is preliminary data.</text>
</comment>
<gene>
    <name evidence="6" type="primary">Slc12a4</name>
    <name evidence="6" type="ORF">TODMEX_R10816</name>
</gene>
<feature type="domain" description="SLC12A transporter C-terminal" evidence="5">
    <location>
        <begin position="4"/>
        <end position="51"/>
    </location>
</feature>
<dbReference type="GO" id="GO:0006884">
    <property type="term" value="P:cell volume homeostasis"/>
    <property type="evidence" value="ECO:0007669"/>
    <property type="project" value="TreeGrafter"/>
</dbReference>
<dbReference type="GO" id="GO:0005886">
    <property type="term" value="C:plasma membrane"/>
    <property type="evidence" value="ECO:0007669"/>
    <property type="project" value="TreeGrafter"/>
</dbReference>
<keyword evidence="7" id="KW-1185">Reference proteome</keyword>
<evidence type="ECO:0000256" key="3">
    <source>
        <dbReference type="ARBA" id="ARBA00022989"/>
    </source>
</evidence>
<dbReference type="GO" id="GO:0007268">
    <property type="term" value="P:chemical synaptic transmission"/>
    <property type="evidence" value="ECO:0007669"/>
    <property type="project" value="TreeGrafter"/>
</dbReference>
<keyword evidence="2" id="KW-0812">Transmembrane</keyword>
<keyword evidence="4" id="KW-0472">Membrane</keyword>
<feature type="non-terminal residue" evidence="6">
    <location>
        <position position="1"/>
    </location>
</feature>
<feature type="domain" description="SLC12A transporter C-terminal" evidence="5">
    <location>
        <begin position="86"/>
        <end position="164"/>
    </location>
</feature>
<dbReference type="GO" id="GO:0055064">
    <property type="term" value="P:chloride ion homeostasis"/>
    <property type="evidence" value="ECO:0007669"/>
    <property type="project" value="TreeGrafter"/>
</dbReference>
<dbReference type="InterPro" id="IPR018491">
    <property type="entry name" value="SLC12_C"/>
</dbReference>
<protein>
    <submittedName>
        <fullName evidence="6">S12A4 protein</fullName>
    </submittedName>
</protein>
<dbReference type="PANTHER" id="PTHR11827">
    <property type="entry name" value="SOLUTE CARRIER FAMILY 12, CATION COTRANSPORTERS"/>
    <property type="match status" value="1"/>
</dbReference>
<dbReference type="Pfam" id="PF03522">
    <property type="entry name" value="SLC12"/>
    <property type="match status" value="2"/>
</dbReference>
<dbReference type="Proteomes" id="UP000660247">
    <property type="component" value="Unassembled WGS sequence"/>
</dbReference>
<keyword evidence="3" id="KW-1133">Transmembrane helix</keyword>
<sequence>MDIEKVKGFCQVVVANKVREGIAHLIQSCGLGGMKHNTVVLGWPYGWRQSEDPRSWKTFIGPNLSISTTGANTLLTYIPVLPFNHERYNEGNIDVWWIVHDGGMLMLLPFLLKQHKVWRKCKMRIFTVAQMDDNSIQMKKDLATFLYQLRIEAEVEVVEMHNSDISAYTYERTLMMEQRSQMLRQMRLTKTEREREV</sequence>
<accession>A0A851DCP0</accession>
<evidence type="ECO:0000259" key="5">
    <source>
        <dbReference type="Pfam" id="PF03522"/>
    </source>
</evidence>
<evidence type="ECO:0000313" key="6">
    <source>
        <dbReference type="EMBL" id="NWI66268.1"/>
    </source>
</evidence>
<dbReference type="GO" id="GO:0045202">
    <property type="term" value="C:synapse"/>
    <property type="evidence" value="ECO:0007669"/>
    <property type="project" value="GOC"/>
</dbReference>
<dbReference type="GO" id="GO:0055075">
    <property type="term" value="P:potassium ion homeostasis"/>
    <property type="evidence" value="ECO:0007669"/>
    <property type="project" value="TreeGrafter"/>
</dbReference>
<dbReference type="InterPro" id="IPR004842">
    <property type="entry name" value="SLC12A_fam"/>
</dbReference>
<reference evidence="6" key="1">
    <citation type="submission" date="2019-10" db="EMBL/GenBank/DDBJ databases">
        <title>Bird 10,000 Genomes (B10K) Project - Family phase.</title>
        <authorList>
            <person name="Zhang G."/>
        </authorList>
    </citation>
    <scope>NUCLEOTIDE SEQUENCE</scope>
    <source>
        <strain evidence="6">B10K-DU-002-69</strain>
        <tissue evidence="6">Muscle</tissue>
    </source>
</reference>
<dbReference type="EMBL" id="WEIS01045366">
    <property type="protein sequence ID" value="NWI66268.1"/>
    <property type="molecule type" value="Genomic_DNA"/>
</dbReference>
<dbReference type="GO" id="GO:1990573">
    <property type="term" value="P:potassium ion import across plasma membrane"/>
    <property type="evidence" value="ECO:0007669"/>
    <property type="project" value="TreeGrafter"/>
</dbReference>
<proteinExistence type="predicted"/>
<dbReference type="OrthoDB" id="2020542at2759"/>
<feature type="non-terminal residue" evidence="6">
    <location>
        <position position="197"/>
    </location>
</feature>
<evidence type="ECO:0000256" key="1">
    <source>
        <dbReference type="ARBA" id="ARBA00004141"/>
    </source>
</evidence>
<evidence type="ECO:0000313" key="7">
    <source>
        <dbReference type="Proteomes" id="UP000660247"/>
    </source>
</evidence>
<dbReference type="PANTHER" id="PTHR11827:SF46">
    <property type="entry name" value="SOLUTE CARRIER FAMILY 12 MEMBER 4"/>
    <property type="match status" value="1"/>
</dbReference>
<comment type="subcellular location">
    <subcellularLocation>
        <location evidence="1">Membrane</location>
        <topology evidence="1">Multi-pass membrane protein</topology>
    </subcellularLocation>
</comment>